<evidence type="ECO:0000256" key="1">
    <source>
        <dbReference type="SAM" id="Coils"/>
    </source>
</evidence>
<dbReference type="EMBL" id="KL596710">
    <property type="protein sequence ID" value="KER27955.1"/>
    <property type="molecule type" value="Genomic_DNA"/>
</dbReference>
<accession>A0A074ZX70</accession>
<dbReference type="STRING" id="6198.A0A074ZX70"/>
<dbReference type="RefSeq" id="XP_009168294.1">
    <property type="nucleotide sequence ID" value="XM_009170030.1"/>
</dbReference>
<feature type="compositionally biased region" description="Polar residues" evidence="2">
    <location>
        <begin position="442"/>
        <end position="454"/>
    </location>
</feature>
<proteinExistence type="predicted"/>
<keyword evidence="3" id="KW-0812">Transmembrane</keyword>
<dbReference type="KEGG" id="ovi:T265_13681"/>
<sequence length="819" mass="89118">MSVQSRYGTVIPSVMVLLLFFFLFFFFLFFFFLHNLDRNLSPTQACNCNYEKIFHLSPTASGTSMSSQRDEILTSAQCGECCLWYSAARPTQALNMRPNSRTSQFLGTYPDRQITRRQVEAKYFEQQLLWPPVATHLEPTAEVEPWTVKLDRPTAPDVYESIPTFKHHRASGPNDLSSTLFKDVGKVLSLRLCDLCLHLGIDDRPRLLGGVGNETLIDLEFADDIILIFEEKKSPVFSDELTKVILPFGMHPERRAFPPQGTYSTVKDTDTLNAVGAESEQCVNGNWELPLEECWLYKISKSKSSGPPIIPVSKWLRDVFDQPDSPFSQSRRNLLTRLEVILAAGGPTAAYRFGGSVPSLNLNYSQPTSAFDQQSAINGSSGIHTGYNAFHQHVGGIPSTGSSESLSTGAHGQIEYAPVLAGTHANALTFNRIRRPKYSLPPQRSGSQRLVATPSSSTSHLSQSLGGGQINRVWSGSTGKIGSCDALETIKTDVQEIARIQEDNLKAEVAALAAAAAGRHGSQHSLGSYGRRSIDGSLTQLTSAPGSPSASTTQLTTVIQMKKDSSFDEMTAVNHTPPGAYQTAGSSGIFLPNGSASTLQSQVNGPGPSQAFNPQNSLDFSDNHPYGPPPSRFASHPNGVRTPYSILPQRPSLPPPYEASAVGGSLTAPTVHSQSGIPNTMPAEPRTHFGFRPSRKVSTPSFPNRPPLPAELRRVSATNLNPTNACVGLLLLFSDVTCSFSADSMSDIDVQQFIDTCRSLFGPALEGSTPQEPVNYIRDQLDVDRIREDLARLKREVGVLEANCEHARQALIDAGIPLP</sequence>
<dbReference type="OrthoDB" id="9943255at2759"/>
<protein>
    <submittedName>
        <fullName evidence="4">Uncharacterized protein</fullName>
    </submittedName>
</protein>
<dbReference type="GeneID" id="20327848"/>
<evidence type="ECO:0000313" key="4">
    <source>
        <dbReference type="EMBL" id="KER27955.1"/>
    </source>
</evidence>
<organism evidence="4 5">
    <name type="scientific">Opisthorchis viverrini</name>
    <name type="common">Southeast Asian liver fluke</name>
    <dbReference type="NCBI Taxonomy" id="6198"/>
    <lineage>
        <taxon>Eukaryota</taxon>
        <taxon>Metazoa</taxon>
        <taxon>Spiralia</taxon>
        <taxon>Lophotrochozoa</taxon>
        <taxon>Platyhelminthes</taxon>
        <taxon>Trematoda</taxon>
        <taxon>Digenea</taxon>
        <taxon>Opisthorchiida</taxon>
        <taxon>Opisthorchiata</taxon>
        <taxon>Opisthorchiidae</taxon>
        <taxon>Opisthorchis</taxon>
    </lineage>
</organism>
<feature type="transmembrane region" description="Helical" evidence="3">
    <location>
        <begin position="7"/>
        <end position="33"/>
    </location>
</feature>
<feature type="compositionally biased region" description="Polar residues" evidence="2">
    <location>
        <begin position="610"/>
        <end position="620"/>
    </location>
</feature>
<keyword evidence="3" id="KW-0472">Membrane</keyword>
<feature type="coiled-coil region" evidence="1">
    <location>
        <begin position="776"/>
        <end position="810"/>
    </location>
</feature>
<keyword evidence="3" id="KW-1133">Transmembrane helix</keyword>
<feature type="region of interest" description="Disordered" evidence="2">
    <location>
        <begin position="437"/>
        <end position="466"/>
    </location>
</feature>
<feature type="compositionally biased region" description="Polar residues" evidence="2">
    <location>
        <begin position="594"/>
        <end position="604"/>
    </location>
</feature>
<evidence type="ECO:0000313" key="5">
    <source>
        <dbReference type="Proteomes" id="UP000054324"/>
    </source>
</evidence>
<feature type="region of interest" description="Disordered" evidence="2">
    <location>
        <begin position="574"/>
        <end position="638"/>
    </location>
</feature>
<keyword evidence="1" id="KW-0175">Coiled coil</keyword>
<feature type="non-terminal residue" evidence="4">
    <location>
        <position position="819"/>
    </location>
</feature>
<evidence type="ECO:0000256" key="3">
    <source>
        <dbReference type="SAM" id="Phobius"/>
    </source>
</evidence>
<reference evidence="4 5" key="1">
    <citation type="submission" date="2013-11" db="EMBL/GenBank/DDBJ databases">
        <title>Opisthorchis viverrini - life in the bile duct.</title>
        <authorList>
            <person name="Young N.D."/>
            <person name="Nagarajan N."/>
            <person name="Lin S.J."/>
            <person name="Korhonen P.K."/>
            <person name="Jex A.R."/>
            <person name="Hall R.S."/>
            <person name="Safavi-Hemami H."/>
            <person name="Kaewkong W."/>
            <person name="Bertrand D."/>
            <person name="Gao S."/>
            <person name="Seet Q."/>
            <person name="Wongkham S."/>
            <person name="Teh B.T."/>
            <person name="Wongkham C."/>
            <person name="Intapan P.M."/>
            <person name="Maleewong W."/>
            <person name="Yang X."/>
            <person name="Hu M."/>
            <person name="Wang Z."/>
            <person name="Hofmann A."/>
            <person name="Sternberg P.W."/>
            <person name="Tan P."/>
            <person name="Wang J."/>
            <person name="Gasser R.B."/>
        </authorList>
    </citation>
    <scope>NUCLEOTIDE SEQUENCE [LARGE SCALE GENOMIC DNA]</scope>
</reference>
<evidence type="ECO:0000256" key="2">
    <source>
        <dbReference type="SAM" id="MobiDB-lite"/>
    </source>
</evidence>
<name>A0A074ZX70_OPIVI</name>
<feature type="compositionally biased region" description="Low complexity" evidence="2">
    <location>
        <begin position="455"/>
        <end position="464"/>
    </location>
</feature>
<dbReference type="CTD" id="20327848"/>
<dbReference type="Proteomes" id="UP000054324">
    <property type="component" value="Unassembled WGS sequence"/>
</dbReference>
<gene>
    <name evidence="4" type="ORF">T265_13681</name>
</gene>
<keyword evidence="5" id="KW-1185">Reference proteome</keyword>
<dbReference type="AlphaFoldDB" id="A0A074ZX70"/>